<evidence type="ECO:0000256" key="1">
    <source>
        <dbReference type="SAM" id="MobiDB-lite"/>
    </source>
</evidence>
<comment type="caution">
    <text evidence="2">The sequence shown here is derived from an EMBL/GenBank/DDBJ whole genome shotgun (WGS) entry which is preliminary data.</text>
</comment>
<reference evidence="2" key="1">
    <citation type="submission" date="2021-02" db="EMBL/GenBank/DDBJ databases">
        <authorList>
            <person name="Dougan E. K."/>
            <person name="Rhodes N."/>
            <person name="Thang M."/>
            <person name="Chan C."/>
        </authorList>
    </citation>
    <scope>NUCLEOTIDE SEQUENCE</scope>
</reference>
<evidence type="ECO:0000313" key="2">
    <source>
        <dbReference type="EMBL" id="CAE7229060.1"/>
    </source>
</evidence>
<organism evidence="2 3">
    <name type="scientific">Symbiodinium natans</name>
    <dbReference type="NCBI Taxonomy" id="878477"/>
    <lineage>
        <taxon>Eukaryota</taxon>
        <taxon>Sar</taxon>
        <taxon>Alveolata</taxon>
        <taxon>Dinophyceae</taxon>
        <taxon>Suessiales</taxon>
        <taxon>Symbiodiniaceae</taxon>
        <taxon>Symbiodinium</taxon>
    </lineage>
</organism>
<sequence>MDSRLSQFSEDGLTRSVSAPCLNGLSTATAGLGHFKLPFARLPREGPQSGGGHLRRLSWDPVLEQFRTCSSHSNEMADMAHPQLVRPHTVPSWLSSTSEKPEADSQMWEPRNWGPSEKQQQAKRGLLARRKKTQALRERDHRRIQVTVDRRKDERDARLKRLVQAMTTNGPDYEAAAQLQAFRDQKETKIREHYLDWDRHVFNPIAAQAFRHLNPRVEKRVCFNLDSPFQLVVDASKDPAKRQLLQNHRERHFQKQCNEVLSSAPALPDPLEERRALGAECLPKSISRAILEPDVWGQYATSVFGHFIEACDPRGTCRRMRIGGPNVHIPDETDFPAAGTRVSRTRGFGDKGVLRDEVAMGETREFRDGSGAGCGAPAQDHFGFKSGKEIVDLDFPPSKRTFPEMQKY</sequence>
<dbReference type="Proteomes" id="UP000604046">
    <property type="component" value="Unassembled WGS sequence"/>
</dbReference>
<dbReference type="EMBL" id="CAJNDS010000702">
    <property type="protein sequence ID" value="CAE7229060.1"/>
    <property type="molecule type" value="Genomic_DNA"/>
</dbReference>
<protein>
    <submittedName>
        <fullName evidence="2">SelD protein</fullName>
    </submittedName>
</protein>
<accession>A0A812KRY5</accession>
<dbReference type="OrthoDB" id="448397at2759"/>
<proteinExistence type="predicted"/>
<keyword evidence="3" id="KW-1185">Reference proteome</keyword>
<evidence type="ECO:0000313" key="3">
    <source>
        <dbReference type="Proteomes" id="UP000604046"/>
    </source>
</evidence>
<feature type="region of interest" description="Disordered" evidence="1">
    <location>
        <begin position="91"/>
        <end position="125"/>
    </location>
</feature>
<gene>
    <name evidence="2" type="primary">selD</name>
    <name evidence="2" type="ORF">SNAT2548_LOCUS9187</name>
</gene>
<dbReference type="AlphaFoldDB" id="A0A812KRY5"/>
<name>A0A812KRY5_9DINO</name>